<keyword evidence="3" id="KW-1185">Reference proteome</keyword>
<dbReference type="PANTHER" id="PTHR36505:SF1">
    <property type="entry name" value="BLR1072 PROTEIN"/>
    <property type="match status" value="1"/>
</dbReference>
<comment type="caution">
    <text evidence="2">The sequence shown here is derived from an EMBL/GenBank/DDBJ whole genome shotgun (WGS) entry which is preliminary data.</text>
</comment>
<gene>
    <name evidence="2" type="ORF">AHMF7605_24995</name>
</gene>
<evidence type="ECO:0000259" key="1">
    <source>
        <dbReference type="Pfam" id="PF05239"/>
    </source>
</evidence>
<feature type="domain" description="PRC-barrel" evidence="1">
    <location>
        <begin position="29"/>
        <end position="104"/>
    </location>
</feature>
<dbReference type="Pfam" id="PF05239">
    <property type="entry name" value="PRC"/>
    <property type="match status" value="1"/>
</dbReference>
<dbReference type="OrthoDB" id="286778at2"/>
<reference evidence="2 3" key="1">
    <citation type="submission" date="2018-03" db="EMBL/GenBank/DDBJ databases">
        <title>Adhaeribacter sp. HMF7605 Genome sequencing and assembly.</title>
        <authorList>
            <person name="Kang H."/>
            <person name="Kang J."/>
            <person name="Cha I."/>
            <person name="Kim H."/>
            <person name="Joh K."/>
        </authorList>
    </citation>
    <scope>NUCLEOTIDE SEQUENCE [LARGE SCALE GENOMIC DNA]</scope>
    <source>
        <strain evidence="2 3">HMF7605</strain>
    </source>
</reference>
<protein>
    <recommendedName>
        <fullName evidence="1">PRC-barrel domain-containing protein</fullName>
    </recommendedName>
</protein>
<dbReference type="PANTHER" id="PTHR36505">
    <property type="entry name" value="BLR1072 PROTEIN"/>
    <property type="match status" value="1"/>
</dbReference>
<evidence type="ECO:0000313" key="3">
    <source>
        <dbReference type="Proteomes" id="UP000240357"/>
    </source>
</evidence>
<evidence type="ECO:0000313" key="2">
    <source>
        <dbReference type="EMBL" id="PSR56519.1"/>
    </source>
</evidence>
<dbReference type="Gene3D" id="2.30.30.240">
    <property type="entry name" value="PRC-barrel domain"/>
    <property type="match status" value="1"/>
</dbReference>
<name>A0A2T2YLZ9_9BACT</name>
<accession>A0A2T2YLZ9</accession>
<organism evidence="2 3">
    <name type="scientific">Adhaeribacter arboris</name>
    <dbReference type="NCBI Taxonomy" id="2072846"/>
    <lineage>
        <taxon>Bacteria</taxon>
        <taxon>Pseudomonadati</taxon>
        <taxon>Bacteroidota</taxon>
        <taxon>Cytophagia</taxon>
        <taxon>Cytophagales</taxon>
        <taxon>Hymenobacteraceae</taxon>
        <taxon>Adhaeribacter</taxon>
    </lineage>
</organism>
<dbReference type="SUPFAM" id="SSF50346">
    <property type="entry name" value="PRC-barrel domain"/>
    <property type="match status" value="1"/>
</dbReference>
<dbReference type="EMBL" id="PYFT01000001">
    <property type="protein sequence ID" value="PSR56519.1"/>
    <property type="molecule type" value="Genomic_DNA"/>
</dbReference>
<proteinExistence type="predicted"/>
<dbReference type="InterPro" id="IPR027275">
    <property type="entry name" value="PRC-brl_dom"/>
</dbReference>
<dbReference type="InterPro" id="IPR011033">
    <property type="entry name" value="PRC_barrel-like_sf"/>
</dbReference>
<dbReference type="RefSeq" id="WP_106932697.1">
    <property type="nucleotide sequence ID" value="NZ_PYFT01000001.1"/>
</dbReference>
<dbReference type="Proteomes" id="UP000240357">
    <property type="component" value="Unassembled WGS sequence"/>
</dbReference>
<sequence length="145" mass="15978">MNENDLIKDNLTGQNQEGSNANWPVKILTASSIIGDHVHNDQGEHLGKIKDLMLDINQGTITYIIMEMSGILGINEKLFALPFGALKLDAENQRFILNANKEQLEQAPGFDKDHWPGTNSHEYYEGAGTYWGNFMGPSTGGTALT</sequence>
<dbReference type="AlphaFoldDB" id="A0A2T2YLZ9"/>